<dbReference type="GO" id="GO:0004832">
    <property type="term" value="F:valine-tRNA ligase activity"/>
    <property type="evidence" value="ECO:0007669"/>
    <property type="project" value="UniProtKB-EC"/>
</dbReference>
<dbReference type="InterPro" id="IPR014729">
    <property type="entry name" value="Rossmann-like_a/b/a_fold"/>
</dbReference>
<dbReference type="InterPro" id="IPR013155">
    <property type="entry name" value="M/V/L/I-tRNA-synth_anticd-bd"/>
</dbReference>
<evidence type="ECO:0000256" key="6">
    <source>
        <dbReference type="ARBA" id="ARBA00022598"/>
    </source>
</evidence>
<evidence type="ECO:0000256" key="3">
    <source>
        <dbReference type="ARBA" id="ARBA00005594"/>
    </source>
</evidence>
<dbReference type="Proteomes" id="UP001445335">
    <property type="component" value="Unassembled WGS sequence"/>
</dbReference>
<gene>
    <name evidence="18" type="ORF">WJX81_008215</name>
</gene>
<reference evidence="18 19" key="1">
    <citation type="journal article" date="2024" name="Nat. Commun.">
        <title>Phylogenomics reveals the evolutionary origins of lichenization in chlorophyte algae.</title>
        <authorList>
            <person name="Puginier C."/>
            <person name="Libourel C."/>
            <person name="Otte J."/>
            <person name="Skaloud P."/>
            <person name="Haon M."/>
            <person name="Grisel S."/>
            <person name="Petersen M."/>
            <person name="Berrin J.G."/>
            <person name="Delaux P.M."/>
            <person name="Dal Grande F."/>
            <person name="Keller J."/>
        </authorList>
    </citation>
    <scope>NUCLEOTIDE SEQUENCE [LARGE SCALE GENOMIC DNA]</scope>
    <source>
        <strain evidence="18 19">SAG 245.80</strain>
    </source>
</reference>
<dbReference type="GO" id="GO:0048608">
    <property type="term" value="P:reproductive structure development"/>
    <property type="evidence" value="ECO:0007669"/>
    <property type="project" value="UniProtKB-ARBA"/>
</dbReference>
<dbReference type="NCBIfam" id="NF004349">
    <property type="entry name" value="PRK05729.1"/>
    <property type="match status" value="1"/>
</dbReference>
<dbReference type="InterPro" id="IPR002303">
    <property type="entry name" value="Valyl-tRNA_ligase"/>
</dbReference>
<dbReference type="CDD" id="cd07962">
    <property type="entry name" value="Anticodon_Ia_Val"/>
    <property type="match status" value="1"/>
</dbReference>
<dbReference type="Gene3D" id="1.10.730.10">
    <property type="entry name" value="Isoleucyl-tRNA Synthetase, Domain 1"/>
    <property type="match status" value="1"/>
</dbReference>
<dbReference type="SUPFAM" id="SSF52374">
    <property type="entry name" value="Nucleotidylyl transferase"/>
    <property type="match status" value="1"/>
</dbReference>
<evidence type="ECO:0000256" key="15">
    <source>
        <dbReference type="SAM" id="MobiDB-lite"/>
    </source>
</evidence>
<evidence type="ECO:0000256" key="12">
    <source>
        <dbReference type="ARBA" id="ARBA00040837"/>
    </source>
</evidence>
<dbReference type="PROSITE" id="PS00178">
    <property type="entry name" value="AA_TRNA_LIGASE_I"/>
    <property type="match status" value="1"/>
</dbReference>
<sequence>MASEAKLETDGTAAPNDSSNASMAPAENGASAEVKAEKKARKEAKAAAKKAKAEKSVARQVAAKAEVKPAGSSKKALAKQEAEAKRAQEAEEMRRVTEAALATPKGQKKDFGTEMPKGYDPTYVEAAMYSWWEEAGYFTPGDDLAAPNFVMVIPPPNVTGSLHLGHALTTSIQDTLARWHRMSGRNVLWVPGTDHAGIATQTVVEKKLQRERGVSRHDLGREAFMGEVFKHVEQYGGNICSQLRRMGASTDWGRQAFTMDANLSAAVREAFVRLHGEGLIYRENRLVNWDCRLRTAVSDIEVDYIDVPEFARIAVPGYAEPVEFGVLTSFAYRLEGIDAEVVVATTRPETMLGDTAVAVHPDDPRYKALHGKFVVHPLDGRRVPIITDAELVDPEFGTGAVKITPAHDPNDFEAGLRHRVDGVDFINILDDDGAINARGGRFAGQPRFQARETVVAWLKELGLFRGRAGNAMRLGLCSRSKDVIEPVLKPQWWVACAGMAADACAAARDGRLRIEPRENEVTWFRWLEGIRDWCISRQLWWGHRIPAWYISLAGEPPSAPGGPSEQMDRWVVAPDEPAARAAAVARFPEREVSLAQDEDVLDTWFSSGLFPFSVFGWPRSTPDLARFYPTSLLETGHDILFFWVARMVMLGMKLTGEVPFHTVYLHSMVRDAHGRKMSKSLGNVIDPLHVIEGISLQGLHDTLSGGNLDAKEVARAKAGQKADFPDGIEQCGTDALRFTLVGYTSQARDINLDIKRVVAYRHWCNKLWNAVRFAMLNLGEGFVPPPGHAPGAAPAPDQAPLPCRWVLSRLSAAAEAVVGGLIAYEFAAATHALYDWWLYRLCDVFIELVKPAVSGGSEDERRAYRETLWICLDAGLRLLHPLMPYVTEELWQRLPRAAQPPPPPSIMLAPYPAAEPAWADAAAEADMAFLRAVVEQTRSLRADYGLTVRDRPKLFVQCTDAPHAALLEREAGPVGTLASAEEVEVLGSGQAPPPGCGRAVVDGFAGSTSVALLLVDVLDPAKEAARLQDKQAKLGEHMAALEQKMALLSYEGTPADIKARDADLLARTRAEAAAVAAHMQDMQAML</sequence>
<dbReference type="Pfam" id="PF08264">
    <property type="entry name" value="Anticodon_1"/>
    <property type="match status" value="1"/>
</dbReference>
<dbReference type="FunFam" id="3.40.50.620:FF:000078">
    <property type="entry name" value="Valine--tRNA ligase, mitochondrial"/>
    <property type="match status" value="1"/>
</dbReference>
<comment type="subcellular location">
    <subcellularLocation>
        <location evidence="2">Cytoplasm</location>
    </subcellularLocation>
    <subcellularLocation>
        <location evidence="1">Mitochondrion</location>
    </subcellularLocation>
</comment>
<evidence type="ECO:0000259" key="16">
    <source>
        <dbReference type="Pfam" id="PF00133"/>
    </source>
</evidence>
<dbReference type="GO" id="GO:0006438">
    <property type="term" value="P:valyl-tRNA aminoacylation"/>
    <property type="evidence" value="ECO:0007669"/>
    <property type="project" value="InterPro"/>
</dbReference>
<dbReference type="SUPFAM" id="SSF50677">
    <property type="entry name" value="ValRS/IleRS/LeuRS editing domain"/>
    <property type="match status" value="1"/>
</dbReference>
<keyword evidence="8 14" id="KW-0067">ATP-binding</keyword>
<evidence type="ECO:0000256" key="11">
    <source>
        <dbReference type="ARBA" id="ARBA00029936"/>
    </source>
</evidence>
<keyword evidence="6 14" id="KW-0436">Ligase</keyword>
<protein>
    <recommendedName>
        <fullName evidence="12">Valine--tRNA ligase, mitochondrial</fullName>
        <ecNumber evidence="4">6.1.1.9</ecNumber>
    </recommendedName>
    <alternativeName>
        <fullName evidence="11">Valyl-tRNA synthetase</fullName>
    </alternativeName>
</protein>
<feature type="domain" description="Methionyl/Valyl/Leucyl/Isoleucyl-tRNA synthetase anticodon-binding" evidence="17">
    <location>
        <begin position="804"/>
        <end position="947"/>
    </location>
</feature>
<dbReference type="InterPro" id="IPR002300">
    <property type="entry name" value="aa-tRNA-synth_Ia"/>
</dbReference>
<dbReference type="EC" id="6.1.1.9" evidence="4"/>
<dbReference type="GO" id="GO:0005829">
    <property type="term" value="C:cytosol"/>
    <property type="evidence" value="ECO:0007669"/>
    <property type="project" value="TreeGrafter"/>
</dbReference>
<feature type="compositionally biased region" description="Basic and acidic residues" evidence="15">
    <location>
        <begin position="78"/>
        <end position="97"/>
    </location>
</feature>
<dbReference type="FunFam" id="3.40.50.620:FF:000020">
    <property type="entry name" value="Valine--tRNA ligase, mitochondrial"/>
    <property type="match status" value="1"/>
</dbReference>
<name>A0AAW1SF11_9CHLO</name>
<evidence type="ECO:0000256" key="14">
    <source>
        <dbReference type="RuleBase" id="RU363035"/>
    </source>
</evidence>
<evidence type="ECO:0000256" key="4">
    <source>
        <dbReference type="ARBA" id="ARBA00013169"/>
    </source>
</evidence>
<evidence type="ECO:0000256" key="10">
    <source>
        <dbReference type="ARBA" id="ARBA00023146"/>
    </source>
</evidence>
<evidence type="ECO:0000256" key="5">
    <source>
        <dbReference type="ARBA" id="ARBA00022490"/>
    </source>
</evidence>
<evidence type="ECO:0000256" key="8">
    <source>
        <dbReference type="ARBA" id="ARBA00022840"/>
    </source>
</evidence>
<comment type="similarity">
    <text evidence="3 14">Belongs to the class-I aminoacyl-tRNA synthetase family.</text>
</comment>
<accession>A0AAW1SF11</accession>
<dbReference type="HAMAP" id="MF_02004">
    <property type="entry name" value="Val_tRNA_synth_type1"/>
    <property type="match status" value="1"/>
</dbReference>
<proteinExistence type="inferred from homology"/>
<evidence type="ECO:0000256" key="2">
    <source>
        <dbReference type="ARBA" id="ARBA00004496"/>
    </source>
</evidence>
<dbReference type="FunFam" id="1.10.730.10:FF:000009">
    <property type="entry name" value="Valine--tRNA ligase, mitochondrial"/>
    <property type="match status" value="1"/>
</dbReference>
<comment type="caution">
    <text evidence="18">The sequence shown here is derived from an EMBL/GenBank/DDBJ whole genome shotgun (WGS) entry which is preliminary data.</text>
</comment>
<dbReference type="InterPro" id="IPR009008">
    <property type="entry name" value="Val/Leu/Ile-tRNA-synth_edit"/>
</dbReference>
<dbReference type="CDD" id="cd00817">
    <property type="entry name" value="ValRS_core"/>
    <property type="match status" value="1"/>
</dbReference>
<dbReference type="SUPFAM" id="SSF47323">
    <property type="entry name" value="Anticodon-binding domain of a subclass of class I aminoacyl-tRNA synthetases"/>
    <property type="match status" value="1"/>
</dbReference>
<feature type="compositionally biased region" description="Basic and acidic residues" evidence="15">
    <location>
        <begin position="43"/>
        <end position="57"/>
    </location>
</feature>
<dbReference type="NCBIfam" id="TIGR00422">
    <property type="entry name" value="valS"/>
    <property type="match status" value="1"/>
</dbReference>
<dbReference type="AlphaFoldDB" id="A0AAW1SF11"/>
<keyword evidence="7 14" id="KW-0547">Nucleotide-binding</keyword>
<dbReference type="GO" id="GO:0005524">
    <property type="term" value="F:ATP binding"/>
    <property type="evidence" value="ECO:0007669"/>
    <property type="project" value="UniProtKB-KW"/>
</dbReference>
<keyword evidence="9 14" id="KW-0648">Protein biosynthesis</keyword>
<dbReference type="GO" id="GO:0005739">
    <property type="term" value="C:mitochondrion"/>
    <property type="evidence" value="ECO:0007669"/>
    <property type="project" value="UniProtKB-SubCell"/>
</dbReference>
<organism evidence="18 19">
    <name type="scientific">Elliptochloris bilobata</name>
    <dbReference type="NCBI Taxonomy" id="381761"/>
    <lineage>
        <taxon>Eukaryota</taxon>
        <taxon>Viridiplantae</taxon>
        <taxon>Chlorophyta</taxon>
        <taxon>core chlorophytes</taxon>
        <taxon>Trebouxiophyceae</taxon>
        <taxon>Trebouxiophyceae incertae sedis</taxon>
        <taxon>Elliptochloris clade</taxon>
        <taxon>Elliptochloris</taxon>
    </lineage>
</organism>
<dbReference type="PANTHER" id="PTHR11946">
    <property type="entry name" value="VALYL-TRNA SYNTHETASES"/>
    <property type="match status" value="1"/>
</dbReference>
<keyword evidence="5" id="KW-0963">Cytoplasm</keyword>
<dbReference type="GO" id="GO:0009791">
    <property type="term" value="P:post-embryonic development"/>
    <property type="evidence" value="ECO:0007669"/>
    <property type="project" value="UniProtKB-ARBA"/>
</dbReference>
<dbReference type="Pfam" id="PF00133">
    <property type="entry name" value="tRNA-synt_1"/>
    <property type="match status" value="1"/>
</dbReference>
<keyword evidence="10 14" id="KW-0030">Aminoacyl-tRNA synthetase</keyword>
<evidence type="ECO:0000256" key="1">
    <source>
        <dbReference type="ARBA" id="ARBA00004173"/>
    </source>
</evidence>
<dbReference type="InterPro" id="IPR009080">
    <property type="entry name" value="tRNAsynth_Ia_anticodon-bd"/>
</dbReference>
<dbReference type="GO" id="GO:0002161">
    <property type="term" value="F:aminoacyl-tRNA deacylase activity"/>
    <property type="evidence" value="ECO:0007669"/>
    <property type="project" value="InterPro"/>
</dbReference>
<feature type="region of interest" description="Disordered" evidence="15">
    <location>
        <begin position="1"/>
        <end position="114"/>
    </location>
</feature>
<dbReference type="InterPro" id="IPR001412">
    <property type="entry name" value="aa-tRNA-synth_I_CS"/>
</dbReference>
<dbReference type="InterPro" id="IPR033705">
    <property type="entry name" value="Anticodon_Ia_Val"/>
</dbReference>
<evidence type="ECO:0000256" key="13">
    <source>
        <dbReference type="ARBA" id="ARBA00047552"/>
    </source>
</evidence>
<dbReference type="PANTHER" id="PTHR11946:SF109">
    <property type="entry name" value="VALINE--TRNA LIGASE"/>
    <property type="match status" value="1"/>
</dbReference>
<dbReference type="Gene3D" id="3.90.740.10">
    <property type="entry name" value="Valyl/Leucyl/Isoleucyl-tRNA synthetase, editing domain"/>
    <property type="match status" value="1"/>
</dbReference>
<keyword evidence="19" id="KW-1185">Reference proteome</keyword>
<dbReference type="FunFam" id="3.90.740.10:FF:000005">
    <property type="entry name" value="Valine--tRNA ligase, mitochondrial"/>
    <property type="match status" value="1"/>
</dbReference>
<dbReference type="EMBL" id="JALJOU010000004">
    <property type="protein sequence ID" value="KAK9844213.1"/>
    <property type="molecule type" value="Genomic_DNA"/>
</dbReference>
<evidence type="ECO:0000313" key="18">
    <source>
        <dbReference type="EMBL" id="KAK9844213.1"/>
    </source>
</evidence>
<dbReference type="Gene3D" id="3.40.50.620">
    <property type="entry name" value="HUPs"/>
    <property type="match status" value="2"/>
</dbReference>
<feature type="domain" description="Aminoacyl-tRNA synthetase class Ia" evidence="16">
    <location>
        <begin position="128"/>
        <end position="753"/>
    </location>
</feature>
<evidence type="ECO:0000256" key="7">
    <source>
        <dbReference type="ARBA" id="ARBA00022741"/>
    </source>
</evidence>
<evidence type="ECO:0000259" key="17">
    <source>
        <dbReference type="Pfam" id="PF08264"/>
    </source>
</evidence>
<dbReference type="PRINTS" id="PR00986">
    <property type="entry name" value="TRNASYNTHVAL"/>
</dbReference>
<evidence type="ECO:0000313" key="19">
    <source>
        <dbReference type="Proteomes" id="UP001445335"/>
    </source>
</evidence>
<evidence type="ECO:0000256" key="9">
    <source>
        <dbReference type="ARBA" id="ARBA00022917"/>
    </source>
</evidence>
<comment type="catalytic activity">
    <reaction evidence="13">
        <text>tRNA(Val) + L-valine + ATP = L-valyl-tRNA(Val) + AMP + diphosphate</text>
        <dbReference type="Rhea" id="RHEA:10704"/>
        <dbReference type="Rhea" id="RHEA-COMP:9672"/>
        <dbReference type="Rhea" id="RHEA-COMP:9708"/>
        <dbReference type="ChEBI" id="CHEBI:30616"/>
        <dbReference type="ChEBI" id="CHEBI:33019"/>
        <dbReference type="ChEBI" id="CHEBI:57762"/>
        <dbReference type="ChEBI" id="CHEBI:78442"/>
        <dbReference type="ChEBI" id="CHEBI:78537"/>
        <dbReference type="ChEBI" id="CHEBI:456215"/>
        <dbReference type="EC" id="6.1.1.9"/>
    </reaction>
</comment>